<dbReference type="Proteomes" id="UP000295070">
    <property type="component" value="Chromosome 5"/>
</dbReference>
<feature type="signal peptide" evidence="2">
    <location>
        <begin position="1"/>
        <end position="22"/>
    </location>
</feature>
<feature type="domain" description="Chemokine interleukin-8-like" evidence="3">
    <location>
        <begin position="26"/>
        <end position="79"/>
    </location>
</feature>
<evidence type="ECO:0000313" key="5">
    <source>
        <dbReference type="Proteomes" id="UP000295070"/>
    </source>
</evidence>
<proteinExistence type="predicted"/>
<protein>
    <recommendedName>
        <fullName evidence="3">Chemokine interleukin-8-like domain-containing protein</fullName>
    </recommendedName>
</protein>
<dbReference type="GO" id="GO:0005615">
    <property type="term" value="C:extracellular space"/>
    <property type="evidence" value="ECO:0007669"/>
    <property type="project" value="UniProtKB-KW"/>
</dbReference>
<evidence type="ECO:0000256" key="1">
    <source>
        <dbReference type="ARBA" id="ARBA00022514"/>
    </source>
</evidence>
<evidence type="ECO:0000313" key="4">
    <source>
        <dbReference type="EMBL" id="TDH12930.1"/>
    </source>
</evidence>
<keyword evidence="1" id="KW-0202">Cytokine</keyword>
<reference evidence="4 5" key="1">
    <citation type="submission" date="2019-01" db="EMBL/GenBank/DDBJ databases">
        <title>A chromosome-scale genome assembly of the yellow perch, Perca flavescens.</title>
        <authorList>
            <person name="Feron R."/>
            <person name="Morvezen R."/>
            <person name="Bestin A."/>
            <person name="Haffray P."/>
            <person name="Klopp C."/>
            <person name="Zahm M."/>
            <person name="Cabau C."/>
            <person name="Roques C."/>
            <person name="Donnadieu C."/>
            <person name="Bouchez O."/>
            <person name="Christie M."/>
            <person name="Larson W."/>
            <person name="Guiguen Y."/>
        </authorList>
    </citation>
    <scope>NUCLEOTIDE SEQUENCE [LARGE SCALE GENOMIC DNA]</scope>
    <source>
        <strain evidence="4">YP-PL-M2</strain>
        <tissue evidence="4">Blood</tissue>
    </source>
</reference>
<gene>
    <name evidence="4" type="ORF">EPR50_G00052100</name>
</gene>
<accession>A0A484DE68</accession>
<keyword evidence="2" id="KW-0732">Signal</keyword>
<evidence type="ECO:0000256" key="2">
    <source>
        <dbReference type="SAM" id="SignalP"/>
    </source>
</evidence>
<name>A0A484DE68_PERFV</name>
<comment type="caution">
    <text evidence="4">The sequence shown here is derived from an EMBL/GenBank/DDBJ whole genome shotgun (WGS) entry which is preliminary data.</text>
</comment>
<evidence type="ECO:0000259" key="3">
    <source>
        <dbReference type="Pfam" id="PF00048"/>
    </source>
</evidence>
<dbReference type="EMBL" id="SCKG01000005">
    <property type="protein sequence ID" value="TDH12930.1"/>
    <property type="molecule type" value="Genomic_DNA"/>
</dbReference>
<dbReference type="InterPro" id="IPR036048">
    <property type="entry name" value="Interleukin_8-like_sf"/>
</dbReference>
<dbReference type="GO" id="GO:0008009">
    <property type="term" value="F:chemokine activity"/>
    <property type="evidence" value="ECO:0007669"/>
    <property type="project" value="InterPro"/>
</dbReference>
<keyword evidence="5" id="KW-1185">Reference proteome</keyword>
<dbReference type="InterPro" id="IPR001811">
    <property type="entry name" value="Chemokine_IL8-like_dom"/>
</dbReference>
<organism evidence="4 5">
    <name type="scientific">Perca flavescens</name>
    <name type="common">American yellow perch</name>
    <name type="synonym">Morone flavescens</name>
    <dbReference type="NCBI Taxonomy" id="8167"/>
    <lineage>
        <taxon>Eukaryota</taxon>
        <taxon>Metazoa</taxon>
        <taxon>Chordata</taxon>
        <taxon>Craniata</taxon>
        <taxon>Vertebrata</taxon>
        <taxon>Euteleostomi</taxon>
        <taxon>Actinopterygii</taxon>
        <taxon>Neopterygii</taxon>
        <taxon>Teleostei</taxon>
        <taxon>Neoteleostei</taxon>
        <taxon>Acanthomorphata</taxon>
        <taxon>Eupercaria</taxon>
        <taxon>Perciformes</taxon>
        <taxon>Percoidei</taxon>
        <taxon>Percidae</taxon>
        <taxon>Percinae</taxon>
        <taxon>Perca</taxon>
    </lineage>
</organism>
<feature type="chain" id="PRO_5019861831" description="Chemokine interleukin-8-like domain-containing protein" evidence="2">
    <location>
        <begin position="23"/>
        <end position="99"/>
    </location>
</feature>
<dbReference type="AlphaFoldDB" id="A0A484DE68"/>
<dbReference type="GO" id="GO:0006955">
    <property type="term" value="P:immune response"/>
    <property type="evidence" value="ECO:0007669"/>
    <property type="project" value="InterPro"/>
</dbReference>
<dbReference type="Pfam" id="PF00048">
    <property type="entry name" value="IL8"/>
    <property type="match status" value="1"/>
</dbReference>
<sequence length="99" mass="11174">MDVKVAFVIACLCTLAITSTEAGIPKCCVSTKTDIPLALLRKVHRWYMQPSSGACDIPALILYVKEMKKPICAHPKMKRALIMLQRIIKQNKLKQFTEK</sequence>
<dbReference type="Gene3D" id="2.40.50.40">
    <property type="match status" value="1"/>
</dbReference>
<dbReference type="SUPFAM" id="SSF54117">
    <property type="entry name" value="Interleukin 8-like chemokines"/>
    <property type="match status" value="1"/>
</dbReference>